<gene>
    <name evidence="2" type="ORF">E2R57_15680</name>
</gene>
<evidence type="ECO:0000259" key="1">
    <source>
        <dbReference type="PROSITE" id="PS51462"/>
    </source>
</evidence>
<evidence type="ECO:0000313" key="3">
    <source>
        <dbReference type="Proteomes" id="UP000294621"/>
    </source>
</evidence>
<dbReference type="InterPro" id="IPR000086">
    <property type="entry name" value="NUDIX_hydrolase_dom"/>
</dbReference>
<comment type="caution">
    <text evidence="2">The sequence shown here is derived from an EMBL/GenBank/DDBJ whole genome shotgun (WGS) entry which is preliminary data.</text>
</comment>
<dbReference type="SUPFAM" id="SSF55811">
    <property type="entry name" value="Nudix"/>
    <property type="match status" value="1"/>
</dbReference>
<sequence length="159" mass="17981">MSNTVTISGDATAIPHSRTVIAVVVEWRGKLALFKRSQRLDHDQGLWHCITGFMEEGASPNQQAAQELQEETGLRTEDLLGFRQGQNVVVIDSQQLPWMIHTFVAISSTRRMTIDWEHDAYRWTSVGRIKRFANRVSWLDSVLSATGYVSDNASPPQLR</sequence>
<proteinExistence type="predicted"/>
<dbReference type="InterPro" id="IPR015797">
    <property type="entry name" value="NUDIX_hydrolase-like_dom_sf"/>
</dbReference>
<reference evidence="2 3" key="1">
    <citation type="submission" date="2019-03" db="EMBL/GenBank/DDBJ databases">
        <title>Genome Sequencing and Assembly of Various Microbes Isolated from Partially Reclaimed Soil and Acid Mine Drainage (AMD) Site.</title>
        <authorList>
            <person name="Steinbock B."/>
            <person name="Bechtold R."/>
            <person name="Sevigny J.L."/>
            <person name="Thomas D."/>
            <person name="Cuthill L.R."/>
            <person name="Aveiro Johannsen E.J."/>
            <person name="Thomas K."/>
            <person name="Ghosh A."/>
        </authorList>
    </citation>
    <scope>NUCLEOTIDE SEQUENCE [LARGE SCALE GENOMIC DNA]</scope>
    <source>
        <strain evidence="2 3">S-A1</strain>
    </source>
</reference>
<protein>
    <submittedName>
        <fullName evidence="2">NUDIX domain-containing protein</fullName>
    </submittedName>
</protein>
<dbReference type="AlphaFoldDB" id="A0A4R5XT36"/>
<accession>A0A4R5XT36</accession>
<dbReference type="OrthoDB" id="9153675at2"/>
<dbReference type="EMBL" id="SMZQ01000009">
    <property type="protein sequence ID" value="TDL33957.1"/>
    <property type="molecule type" value="Genomic_DNA"/>
</dbReference>
<dbReference type="Gene3D" id="3.90.79.10">
    <property type="entry name" value="Nucleoside Triphosphate Pyrophosphohydrolase"/>
    <property type="match status" value="1"/>
</dbReference>
<dbReference type="PANTHER" id="PTHR43222">
    <property type="entry name" value="NUDIX HYDROLASE 23"/>
    <property type="match status" value="1"/>
</dbReference>
<name>A0A4R5XT36_9MICC</name>
<dbReference type="Proteomes" id="UP000294621">
    <property type="component" value="Unassembled WGS sequence"/>
</dbReference>
<dbReference type="Pfam" id="PF00293">
    <property type="entry name" value="NUDIX"/>
    <property type="match status" value="1"/>
</dbReference>
<dbReference type="PROSITE" id="PS51462">
    <property type="entry name" value="NUDIX"/>
    <property type="match status" value="1"/>
</dbReference>
<dbReference type="PANTHER" id="PTHR43222:SF2">
    <property type="entry name" value="NUDIX HYDROLASE 23, CHLOROPLASTIC"/>
    <property type="match status" value="1"/>
</dbReference>
<organism evidence="2 3">
    <name type="scientific">Arthrobacter nitrophenolicus</name>
    <dbReference type="NCBI Taxonomy" id="683150"/>
    <lineage>
        <taxon>Bacteria</taxon>
        <taxon>Bacillati</taxon>
        <taxon>Actinomycetota</taxon>
        <taxon>Actinomycetes</taxon>
        <taxon>Micrococcales</taxon>
        <taxon>Micrococcaceae</taxon>
        <taxon>Arthrobacter</taxon>
    </lineage>
</organism>
<feature type="domain" description="Nudix hydrolase" evidence="1">
    <location>
        <begin position="15"/>
        <end position="146"/>
    </location>
</feature>
<evidence type="ECO:0000313" key="2">
    <source>
        <dbReference type="EMBL" id="TDL33957.1"/>
    </source>
</evidence>
<dbReference type="RefSeq" id="WP_133350597.1">
    <property type="nucleotide sequence ID" value="NZ_SMZQ01000009.1"/>
</dbReference>